<protein>
    <recommendedName>
        <fullName evidence="4">ABC transporter permease</fullName>
    </recommendedName>
</protein>
<reference evidence="3" key="1">
    <citation type="journal article" date="2018" name="Sci. Rep.">
        <title>Lignite coal burning seam in the remote Altai Mountains harbors a hydrogen-driven thermophilic microbial community.</title>
        <authorList>
            <person name="Kadnikov V.V."/>
            <person name="Mardanov A.V."/>
            <person name="Ivasenko D.A."/>
            <person name="Antsiferov D.V."/>
            <person name="Beletsky A.V."/>
            <person name="Karnachuk O.V."/>
            <person name="Ravin N.V."/>
        </authorList>
    </citation>
    <scope>NUCLEOTIDE SEQUENCE [LARGE SCALE GENOMIC DNA]</scope>
</reference>
<evidence type="ECO:0000256" key="1">
    <source>
        <dbReference type="SAM" id="Phobius"/>
    </source>
</evidence>
<feature type="transmembrane region" description="Helical" evidence="1">
    <location>
        <begin position="331"/>
        <end position="354"/>
    </location>
</feature>
<dbReference type="AlphaFoldDB" id="A0A2R6XXU8"/>
<feature type="transmembrane region" description="Helical" evidence="1">
    <location>
        <begin position="366"/>
        <end position="385"/>
    </location>
</feature>
<dbReference type="EMBL" id="PEBX01000157">
    <property type="protein sequence ID" value="PTQ55247.1"/>
    <property type="molecule type" value="Genomic_DNA"/>
</dbReference>
<keyword evidence="1" id="KW-0812">Transmembrane</keyword>
<feature type="transmembrane region" description="Helical" evidence="1">
    <location>
        <begin position="278"/>
        <end position="300"/>
    </location>
</feature>
<feature type="transmembrane region" description="Helical" evidence="1">
    <location>
        <begin position="20"/>
        <end position="41"/>
    </location>
</feature>
<organism evidence="2 3">
    <name type="scientific">Candidatus Carbonibacillus altaicus</name>
    <dbReference type="NCBI Taxonomy" id="2163959"/>
    <lineage>
        <taxon>Bacteria</taxon>
        <taxon>Bacillati</taxon>
        <taxon>Bacillota</taxon>
        <taxon>Bacilli</taxon>
        <taxon>Bacillales</taxon>
        <taxon>Candidatus Carbonibacillus</taxon>
    </lineage>
</organism>
<evidence type="ECO:0000313" key="2">
    <source>
        <dbReference type="EMBL" id="PTQ55247.1"/>
    </source>
</evidence>
<keyword evidence="1" id="KW-0472">Membrane</keyword>
<keyword evidence="1" id="KW-1133">Transmembrane helix</keyword>
<name>A0A2R6XXU8_9BACL</name>
<evidence type="ECO:0000313" key="3">
    <source>
        <dbReference type="Proteomes" id="UP000244338"/>
    </source>
</evidence>
<proteinExistence type="predicted"/>
<gene>
    <name evidence="2" type="ORF">BSOLF_2835</name>
</gene>
<comment type="caution">
    <text evidence="2">The sequence shown here is derived from an EMBL/GenBank/DDBJ whole genome shotgun (WGS) entry which is preliminary data.</text>
</comment>
<evidence type="ECO:0008006" key="4">
    <source>
        <dbReference type="Google" id="ProtNLM"/>
    </source>
</evidence>
<sequence length="404" mass="46630">MHDRFISKLIAKKTGSYLRLSLVLFLLSLLLLVSSFIFMMYQYRQVQKDFVDNSNTHLIEITSSYDVADPTRYIPLSYSDVTNVKALLTEHFPDRAQSFVVYTINFGIKAENDAVYFIRGTDAFSLKKLGLPDLIDNQSLSAAGTEAKRIVLNIPVVQIEDGGYRSSETAAYPLTLIPYTSNLLMLEDLKKHKDTLYVNETTFQKIFEIALQMPWDEVVERYDRGEDVASQLVNKIFVYVDQLSDVKRVASLLEDHGYDLRYTLGAFDDLSRSINAQYWFMGVLLLLIYIITTINVVMSFRGYLRSMQKDMGILLHYGYTHQRVYRIYRHVIVHPFVVLFLILGLYTFVVSILFLSDTFFIDAPLAIVFLFLLIGIVMFMVLGILRRITEQDILYLLKASKEME</sequence>
<dbReference type="Proteomes" id="UP000244338">
    <property type="component" value="Unassembled WGS sequence"/>
</dbReference>
<accession>A0A2R6XXU8</accession>